<reference evidence="1" key="1">
    <citation type="submission" date="2020-09" db="EMBL/GenBank/DDBJ databases">
        <authorList>
            <person name="Dalcin Martins P."/>
        </authorList>
    </citation>
    <scope>NUCLEOTIDE SEQUENCE</scope>
    <source>
        <strain evidence="1">MAG47</strain>
    </source>
</reference>
<evidence type="ECO:0000313" key="1">
    <source>
        <dbReference type="EMBL" id="MBE0561831.1"/>
    </source>
</evidence>
<dbReference type="EMBL" id="JACZKO010000038">
    <property type="protein sequence ID" value="MBE0561831.1"/>
    <property type="molecule type" value="Genomic_DNA"/>
</dbReference>
<dbReference type="AlphaFoldDB" id="A0A8I0N4Y2"/>
<comment type="caution">
    <text evidence="1">The sequence shown here is derived from an EMBL/GenBank/DDBJ whole genome shotgun (WGS) entry which is preliminary data.</text>
</comment>
<organism evidence="1 2">
    <name type="scientific">Brucella anthropi</name>
    <name type="common">Ochrobactrum anthropi</name>
    <dbReference type="NCBI Taxonomy" id="529"/>
    <lineage>
        <taxon>Bacteria</taxon>
        <taxon>Pseudomonadati</taxon>
        <taxon>Pseudomonadota</taxon>
        <taxon>Alphaproteobacteria</taxon>
        <taxon>Hyphomicrobiales</taxon>
        <taxon>Brucellaceae</taxon>
        <taxon>Brucella/Ochrobactrum group</taxon>
        <taxon>Brucella</taxon>
    </lineage>
</organism>
<sequence length="87" mass="9717">MKLTREQAQAFVDSLFPAGEFCHLHNPTRTYFSALIGDVPSSRPYLDSDPNQEKLRQMASLLREIADHIEISGETAQRQALKGEGDA</sequence>
<dbReference type="Proteomes" id="UP000642265">
    <property type="component" value="Unassembled WGS sequence"/>
</dbReference>
<gene>
    <name evidence="1" type="ORF">IH622_13595</name>
</gene>
<name>A0A8I0N4Y2_BRUAN</name>
<evidence type="ECO:0000313" key="2">
    <source>
        <dbReference type="Proteomes" id="UP000642265"/>
    </source>
</evidence>
<reference evidence="1" key="2">
    <citation type="submission" date="2020-10" db="EMBL/GenBank/DDBJ databases">
        <title>Enrichment of novel Verrucomicrobia, Bacteroidetes and Krumholzibacteria in an oxygen-limited, methane- and iron-fed bioreactor inoculated with Bothnian Sea sediments.</title>
        <authorList>
            <person name="Martins P.D."/>
            <person name="de Jong A."/>
            <person name="Lenstra W.K."/>
            <person name="van Helmond N.A.G.M."/>
            <person name="Slomp C.P."/>
            <person name="Jetten M.S.M."/>
            <person name="Welte C.U."/>
            <person name="Rasigraf O."/>
        </authorList>
    </citation>
    <scope>NUCLEOTIDE SEQUENCE</scope>
    <source>
        <strain evidence="1">MAG47</strain>
    </source>
</reference>
<accession>A0A8I0N4Y2</accession>
<proteinExistence type="predicted"/>
<protein>
    <submittedName>
        <fullName evidence="1">Uncharacterized protein</fullName>
    </submittedName>
</protein>